<dbReference type="Pfam" id="PF01757">
    <property type="entry name" value="Acyl_transf_3"/>
    <property type="match status" value="1"/>
</dbReference>
<organism evidence="4 5">
    <name type="scientific">Candidatus Ignatzschineria merdigallinarum</name>
    <dbReference type="NCBI Taxonomy" id="2838621"/>
    <lineage>
        <taxon>Bacteria</taxon>
        <taxon>Pseudomonadati</taxon>
        <taxon>Pseudomonadota</taxon>
        <taxon>Gammaproteobacteria</taxon>
        <taxon>Cardiobacteriales</taxon>
        <taxon>Ignatzschineriaceae</taxon>
        <taxon>Ignatzschineria</taxon>
    </lineage>
</organism>
<dbReference type="Proteomes" id="UP000823934">
    <property type="component" value="Unassembled WGS sequence"/>
</dbReference>
<dbReference type="GO" id="GO:0016020">
    <property type="term" value="C:membrane"/>
    <property type="evidence" value="ECO:0007669"/>
    <property type="project" value="TreeGrafter"/>
</dbReference>
<feature type="transmembrane region" description="Helical" evidence="1">
    <location>
        <begin position="38"/>
        <end position="59"/>
    </location>
</feature>
<protein>
    <submittedName>
        <fullName evidence="4">Acyltransferase</fullName>
    </submittedName>
</protein>
<comment type="caution">
    <text evidence="4">The sequence shown here is derived from an EMBL/GenBank/DDBJ whole genome shotgun (WGS) entry which is preliminary data.</text>
</comment>
<dbReference type="PANTHER" id="PTHR23028:SF53">
    <property type="entry name" value="ACYL_TRANSF_3 DOMAIN-CONTAINING PROTEIN"/>
    <property type="match status" value="1"/>
</dbReference>
<proteinExistence type="predicted"/>
<evidence type="ECO:0000259" key="3">
    <source>
        <dbReference type="Pfam" id="PF19040"/>
    </source>
</evidence>
<feature type="transmembrane region" description="Helical" evidence="1">
    <location>
        <begin position="254"/>
        <end position="271"/>
    </location>
</feature>
<dbReference type="GO" id="GO:0016747">
    <property type="term" value="F:acyltransferase activity, transferring groups other than amino-acyl groups"/>
    <property type="evidence" value="ECO:0007669"/>
    <property type="project" value="InterPro"/>
</dbReference>
<feature type="transmembrane region" description="Helical" evidence="1">
    <location>
        <begin position="292"/>
        <end position="311"/>
    </location>
</feature>
<evidence type="ECO:0000313" key="5">
    <source>
        <dbReference type="Proteomes" id="UP000823934"/>
    </source>
</evidence>
<dbReference type="InterPro" id="IPR050879">
    <property type="entry name" value="Acyltransferase_3"/>
</dbReference>
<reference evidence="4" key="1">
    <citation type="journal article" date="2021" name="PeerJ">
        <title>Extensive microbial diversity within the chicken gut microbiome revealed by metagenomics and culture.</title>
        <authorList>
            <person name="Gilroy R."/>
            <person name="Ravi A."/>
            <person name="Getino M."/>
            <person name="Pursley I."/>
            <person name="Horton D.L."/>
            <person name="Alikhan N.F."/>
            <person name="Baker D."/>
            <person name="Gharbi K."/>
            <person name="Hall N."/>
            <person name="Watson M."/>
            <person name="Adriaenssens E.M."/>
            <person name="Foster-Nyarko E."/>
            <person name="Jarju S."/>
            <person name="Secka A."/>
            <person name="Antonio M."/>
            <person name="Oren A."/>
            <person name="Chaudhuri R.R."/>
            <person name="La Ragione R."/>
            <person name="Hildebrand F."/>
            <person name="Pallen M.J."/>
        </authorList>
    </citation>
    <scope>NUCLEOTIDE SEQUENCE</scope>
    <source>
        <strain evidence="4">CHK160-9182</strain>
    </source>
</reference>
<feature type="domain" description="SGNH" evidence="3">
    <location>
        <begin position="405"/>
        <end position="610"/>
    </location>
</feature>
<keyword evidence="4" id="KW-0808">Transferase</keyword>
<feature type="transmembrane region" description="Helical" evidence="1">
    <location>
        <begin position="356"/>
        <end position="377"/>
    </location>
</feature>
<name>A0A9D1TUP4_9GAMM</name>
<feature type="transmembrane region" description="Helical" evidence="1">
    <location>
        <begin position="317"/>
        <end position="340"/>
    </location>
</feature>
<evidence type="ECO:0000259" key="2">
    <source>
        <dbReference type="Pfam" id="PF01757"/>
    </source>
</evidence>
<feature type="domain" description="Acyltransferase 3" evidence="2">
    <location>
        <begin position="13"/>
        <end position="337"/>
    </location>
</feature>
<dbReference type="PANTHER" id="PTHR23028">
    <property type="entry name" value="ACETYLTRANSFERASE"/>
    <property type="match status" value="1"/>
</dbReference>
<evidence type="ECO:0000313" key="4">
    <source>
        <dbReference type="EMBL" id="HIW07037.1"/>
    </source>
</evidence>
<feature type="transmembrane region" description="Helical" evidence="1">
    <location>
        <begin position="232"/>
        <end position="248"/>
    </location>
</feature>
<reference evidence="4" key="2">
    <citation type="submission" date="2021-04" db="EMBL/GenBank/DDBJ databases">
        <authorList>
            <person name="Gilroy R."/>
        </authorList>
    </citation>
    <scope>NUCLEOTIDE SEQUENCE</scope>
    <source>
        <strain evidence="4">CHK160-9182</strain>
    </source>
</reference>
<feature type="transmembrane region" description="Helical" evidence="1">
    <location>
        <begin position="139"/>
        <end position="162"/>
    </location>
</feature>
<accession>A0A9D1TUP4</accession>
<dbReference type="AlphaFoldDB" id="A0A9D1TUP4"/>
<dbReference type="InterPro" id="IPR043968">
    <property type="entry name" value="SGNH"/>
</dbReference>
<sequence>MKSQSYSSLQYRADIDGLRALAVLSVLIFHLNSDWLPGGYLGVDVFFVISGYLITSIIVKQLDQGSFSFKNFYTRRIKRILPLFFTVLIPTIIVASFLLLPNDYEQFWRSARYAIQFRANRAFMGDNYFDVATEEKPLLHLWSLAIEEQFYFIFPLACWLTYKVFQGKNNKRFYYFLIIIAGIIISTILAEYSFLHRANDSYYMLRNRAAELLIGCGLALFPFQITKKMKSSLGAIGIILLILCLILFDPTTSIPGVYVLLPTIAAALFILDDSQSGYKKLFTIKPIRLIGLWSFSIYLWHWPILAFMRYVQQSSLLPITWIVSAVLMTFFLSILSYYFIENTFRRNKAIFSKSIIYFWLIPALISFILSSFLQLSFIQNRVQPHKEFSINWDDNRLGCDGKMESSCSIGDLNSPIRYLLIGDSHALHLGEMMDIIGQHEKIHITLIAVGGCLIQYTKTLQPRFNDCKTINDYLKHNIQQFDKILISQYYYLYNQRDPNFIDNLKDSTSAISMDKKVSLLLDIPSSGKSIQRTDRFQQLGLILNQEPAINSLRYREILELNKKIEQAMSENDAITTIDLTPYFQLIQKKYTHVDEHHITKETSAELGRLIIDSKQL</sequence>
<dbReference type="GO" id="GO:0009103">
    <property type="term" value="P:lipopolysaccharide biosynthetic process"/>
    <property type="evidence" value="ECO:0007669"/>
    <property type="project" value="TreeGrafter"/>
</dbReference>
<keyword evidence="4" id="KW-0012">Acyltransferase</keyword>
<keyword evidence="1" id="KW-0812">Transmembrane</keyword>
<dbReference type="EMBL" id="DXHP01000156">
    <property type="protein sequence ID" value="HIW07037.1"/>
    <property type="molecule type" value="Genomic_DNA"/>
</dbReference>
<feature type="transmembrane region" description="Helical" evidence="1">
    <location>
        <begin position="207"/>
        <end position="225"/>
    </location>
</feature>
<dbReference type="Pfam" id="PF19040">
    <property type="entry name" value="SGNH"/>
    <property type="match status" value="1"/>
</dbReference>
<feature type="transmembrane region" description="Helical" evidence="1">
    <location>
        <begin position="80"/>
        <end position="100"/>
    </location>
</feature>
<keyword evidence="1" id="KW-1133">Transmembrane helix</keyword>
<feature type="transmembrane region" description="Helical" evidence="1">
    <location>
        <begin position="174"/>
        <end position="195"/>
    </location>
</feature>
<dbReference type="InterPro" id="IPR002656">
    <property type="entry name" value="Acyl_transf_3_dom"/>
</dbReference>
<keyword evidence="1" id="KW-0472">Membrane</keyword>
<gene>
    <name evidence="4" type="ORF">H9889_06900</name>
</gene>
<evidence type="ECO:0000256" key="1">
    <source>
        <dbReference type="SAM" id="Phobius"/>
    </source>
</evidence>